<dbReference type="AlphaFoldDB" id="A0A2S5CZM3"/>
<gene>
    <name evidence="1" type="ORF">LYSIN_01053</name>
</gene>
<reference evidence="1 2" key="1">
    <citation type="submission" date="2017-11" db="EMBL/GenBank/DDBJ databases">
        <title>Genome sequence of Lysinibacillus sphaericus, a lignin-degrading bacteria isolated from municipal solid waste soil.</title>
        <authorList>
            <person name="Persinoti G.F."/>
            <person name="Paixao D.A."/>
            <person name="Bugg T.D."/>
            <person name="Squina F.M."/>
        </authorList>
    </citation>
    <scope>NUCLEOTIDE SEQUENCE [LARGE SCALE GENOMIC DNA]</scope>
    <source>
        <strain evidence="1 2">A1</strain>
    </source>
</reference>
<sequence length="294" mass="33814">MKQVNEVPKSVLNQLAEVAQQQQESLEALVAFYSQERLLVRLAASSYEDQYWLYGEFLLGAITNDIEKSSSGMTLCAKKMANKESIIKHAFQEICSVKVTEDGIVFAIDEIEVSSSGEEEVHLRIPAQIGHITTYIEITITLFDSVSMTPRKIATASLLNSSSTELLAYPTELIIAHKFNTIYQYPTLAETLKDYYAIYLLASTQNFEGRVLQEAILDTFHRHKTTIEKNPPVFSKRFDLDDSKNKAWQQLLTQQVSFAKVQKLVHQLLWPIYKKIEVEDEFFENWDYTFCNWQ</sequence>
<organism evidence="1 2">
    <name type="scientific">Lysinibacillus sphaericus</name>
    <name type="common">Bacillus sphaericus</name>
    <dbReference type="NCBI Taxonomy" id="1421"/>
    <lineage>
        <taxon>Bacteria</taxon>
        <taxon>Bacillati</taxon>
        <taxon>Bacillota</taxon>
        <taxon>Bacilli</taxon>
        <taxon>Bacillales</taxon>
        <taxon>Bacillaceae</taxon>
        <taxon>Lysinibacillus</taxon>
    </lineage>
</organism>
<proteinExistence type="predicted"/>
<evidence type="ECO:0008006" key="3">
    <source>
        <dbReference type="Google" id="ProtNLM"/>
    </source>
</evidence>
<dbReference type="EMBL" id="PGLV01000001">
    <property type="protein sequence ID" value="POZ56270.1"/>
    <property type="molecule type" value="Genomic_DNA"/>
</dbReference>
<dbReference type="Pfam" id="PF08843">
    <property type="entry name" value="AbiEii"/>
    <property type="match status" value="1"/>
</dbReference>
<evidence type="ECO:0000313" key="1">
    <source>
        <dbReference type="EMBL" id="POZ56270.1"/>
    </source>
</evidence>
<dbReference type="RefSeq" id="WP_103976485.1">
    <property type="nucleotide sequence ID" value="NZ_PGLV01000001.1"/>
</dbReference>
<dbReference type="InterPro" id="IPR014942">
    <property type="entry name" value="AbiEii"/>
</dbReference>
<protein>
    <recommendedName>
        <fullName evidence="3">Nucleotidyl transferase AbiEii/AbiGii toxin family protein</fullName>
    </recommendedName>
</protein>
<comment type="caution">
    <text evidence="1">The sequence shown here is derived from an EMBL/GenBank/DDBJ whole genome shotgun (WGS) entry which is preliminary data.</text>
</comment>
<name>A0A2S5CZM3_LYSSH</name>
<accession>A0A2S5CZM3</accession>
<evidence type="ECO:0000313" key="2">
    <source>
        <dbReference type="Proteomes" id="UP000237319"/>
    </source>
</evidence>
<keyword evidence="2" id="KW-1185">Reference proteome</keyword>
<dbReference type="Proteomes" id="UP000237319">
    <property type="component" value="Unassembled WGS sequence"/>
</dbReference>